<keyword evidence="5 9" id="KW-0808">Transferase</keyword>
<dbReference type="Gene3D" id="3.40.1160.10">
    <property type="entry name" value="Acetylglutamate kinase-like"/>
    <property type="match status" value="1"/>
</dbReference>
<keyword evidence="8 9" id="KW-0067">ATP-binding</keyword>
<keyword evidence="3 9" id="KW-0055">Arginine biosynthesis</keyword>
<dbReference type="NCBIfam" id="TIGR00761">
    <property type="entry name" value="argB"/>
    <property type="match status" value="1"/>
</dbReference>
<accession>A0A401HQ04</accession>
<feature type="binding site" evidence="9">
    <location>
        <position position="190"/>
    </location>
    <ligand>
        <name>substrate</name>
    </ligand>
</feature>
<evidence type="ECO:0000256" key="6">
    <source>
        <dbReference type="ARBA" id="ARBA00022741"/>
    </source>
</evidence>
<dbReference type="InterPro" id="IPR001057">
    <property type="entry name" value="Glu/AcGlu_kinase"/>
</dbReference>
<organism evidence="11 12">
    <name type="scientific">Methanofervidicoccus abyssi</name>
    <dbReference type="NCBI Taxonomy" id="2082189"/>
    <lineage>
        <taxon>Archaea</taxon>
        <taxon>Methanobacteriati</taxon>
        <taxon>Methanobacteriota</taxon>
        <taxon>Methanomada group</taxon>
        <taxon>Methanococci</taxon>
        <taxon>Methanococcales</taxon>
        <taxon>Methanofervidicoccus</taxon>
    </lineage>
</organism>
<reference evidence="11 12" key="1">
    <citation type="journal article" date="2019" name="Int. J. Syst. Evol. Microbiol.">
        <title>Methanofervidicoccus abyssi gen. nov., sp. nov., a hydrogenotrophic methanogen, isolated from a hydrothermal vent chimney in the Mid-Cayman Spreading Center, the Caribbean Sea.</title>
        <authorList>
            <person name="Sakai S."/>
            <person name="Takaki Y."/>
            <person name="Miyazaki M."/>
            <person name="Ogawara M."/>
            <person name="Yanagawa K."/>
            <person name="Miyazaki J."/>
            <person name="Takai K."/>
        </authorList>
    </citation>
    <scope>NUCLEOTIDE SEQUENCE [LARGE SCALE GENOMIC DNA]</scope>
    <source>
        <strain evidence="11 12">HHB</strain>
    </source>
</reference>
<dbReference type="Proteomes" id="UP000290527">
    <property type="component" value="Unassembled WGS sequence"/>
</dbReference>
<evidence type="ECO:0000256" key="2">
    <source>
        <dbReference type="ARBA" id="ARBA00022490"/>
    </source>
</evidence>
<comment type="similarity">
    <text evidence="9">Belongs to the acetylglutamate kinase family. ArgB subfamily.</text>
</comment>
<dbReference type="EC" id="2.7.2.8" evidence="9"/>
<keyword evidence="4 9" id="KW-0028">Amino-acid biosynthesis</keyword>
<feature type="binding site" evidence="9">
    <location>
        <position position="87"/>
    </location>
    <ligand>
        <name>substrate</name>
    </ligand>
</feature>
<dbReference type="InterPro" id="IPR036393">
    <property type="entry name" value="AceGlu_kinase-like_sf"/>
</dbReference>
<evidence type="ECO:0000259" key="10">
    <source>
        <dbReference type="Pfam" id="PF00696"/>
    </source>
</evidence>
<feature type="site" description="Transition state stabilizer" evidence="9">
    <location>
        <position position="30"/>
    </location>
</feature>
<dbReference type="InterPro" id="IPR037528">
    <property type="entry name" value="ArgB"/>
</dbReference>
<dbReference type="InterPro" id="IPR004662">
    <property type="entry name" value="AcgluKinase_fam"/>
</dbReference>
<gene>
    <name evidence="9" type="primary">argB</name>
    <name evidence="11" type="ORF">MHHB_P0539</name>
</gene>
<comment type="pathway">
    <text evidence="1 9">Amino-acid biosynthesis; L-arginine biosynthesis; N(2)-acetyl-L-ornithine from L-glutamate: step 2/4.</text>
</comment>
<dbReference type="GO" id="GO:0003991">
    <property type="term" value="F:acetylglutamate kinase activity"/>
    <property type="evidence" value="ECO:0007669"/>
    <property type="project" value="UniProtKB-UniRule"/>
</dbReference>
<dbReference type="UniPathway" id="UPA00068">
    <property type="reaction ID" value="UER00107"/>
</dbReference>
<comment type="subcellular location">
    <subcellularLocation>
        <location evidence="9">Cytoplasm</location>
    </subcellularLocation>
</comment>
<dbReference type="GO" id="GO:0005737">
    <property type="term" value="C:cytoplasm"/>
    <property type="evidence" value="ECO:0007669"/>
    <property type="project" value="UniProtKB-SubCell"/>
</dbReference>
<keyword evidence="7 9" id="KW-0418">Kinase</keyword>
<dbReference type="FunFam" id="3.40.1160.10:FF:000004">
    <property type="entry name" value="Acetylglutamate kinase"/>
    <property type="match status" value="1"/>
</dbReference>
<evidence type="ECO:0000256" key="3">
    <source>
        <dbReference type="ARBA" id="ARBA00022571"/>
    </source>
</evidence>
<keyword evidence="12" id="KW-1185">Reference proteome</keyword>
<feature type="site" description="Transition state stabilizer" evidence="9">
    <location>
        <position position="253"/>
    </location>
</feature>
<evidence type="ECO:0000256" key="4">
    <source>
        <dbReference type="ARBA" id="ARBA00022605"/>
    </source>
</evidence>
<dbReference type="PANTHER" id="PTHR23342">
    <property type="entry name" value="N-ACETYLGLUTAMATE SYNTHASE"/>
    <property type="match status" value="1"/>
</dbReference>
<evidence type="ECO:0000256" key="7">
    <source>
        <dbReference type="ARBA" id="ARBA00022777"/>
    </source>
</evidence>
<dbReference type="HAMAP" id="MF_00082">
    <property type="entry name" value="ArgB"/>
    <property type="match status" value="1"/>
</dbReference>
<dbReference type="InterPro" id="IPR041727">
    <property type="entry name" value="NAGK-C"/>
</dbReference>
<dbReference type="PRINTS" id="PR00474">
    <property type="entry name" value="GLU5KINASE"/>
</dbReference>
<protein>
    <recommendedName>
        <fullName evidence="9">Acetylglutamate kinase</fullName>
        <ecNumber evidence="9">2.7.2.8</ecNumber>
    </recommendedName>
    <alternativeName>
        <fullName evidence="9">N-acetyl-L-glutamate 5-phosphotransferase</fullName>
    </alternativeName>
    <alternativeName>
        <fullName evidence="9">NAG kinase</fullName>
        <shortName evidence="9">NAGK</shortName>
    </alternativeName>
</protein>
<comment type="caution">
    <text evidence="11">The sequence shown here is derived from an EMBL/GenBank/DDBJ whole genome shotgun (WGS) entry which is preliminary data.</text>
</comment>
<feature type="binding site" evidence="9">
    <location>
        <begin position="65"/>
        <end position="66"/>
    </location>
    <ligand>
        <name>substrate</name>
    </ligand>
</feature>
<proteinExistence type="inferred from homology"/>
<feature type="domain" description="Aspartate/glutamate/uridylate kinase" evidence="10">
    <location>
        <begin position="26"/>
        <end position="272"/>
    </location>
</feature>
<evidence type="ECO:0000313" key="12">
    <source>
        <dbReference type="Proteomes" id="UP000290527"/>
    </source>
</evidence>
<dbReference type="SUPFAM" id="SSF53633">
    <property type="entry name" value="Carbamate kinase-like"/>
    <property type="match status" value="1"/>
</dbReference>
<name>A0A401HQ04_9EURY</name>
<dbReference type="PANTHER" id="PTHR23342:SF0">
    <property type="entry name" value="N-ACETYLGLUTAMATE SYNTHASE, MITOCHONDRIAL"/>
    <property type="match status" value="1"/>
</dbReference>
<dbReference type="EMBL" id="BFAX01000003">
    <property type="protein sequence ID" value="GBF36309.1"/>
    <property type="molecule type" value="Genomic_DNA"/>
</dbReference>
<dbReference type="InterPro" id="IPR001048">
    <property type="entry name" value="Asp/Glu/Uridylate_kinase"/>
</dbReference>
<keyword evidence="6 9" id="KW-0547">Nucleotide-binding</keyword>
<dbReference type="AlphaFoldDB" id="A0A401HQ04"/>
<evidence type="ECO:0000256" key="9">
    <source>
        <dbReference type="HAMAP-Rule" id="MF_00082"/>
    </source>
</evidence>
<evidence type="ECO:0000256" key="1">
    <source>
        <dbReference type="ARBA" id="ARBA00004828"/>
    </source>
</evidence>
<comment type="function">
    <text evidence="9">Catalyzes the ATP-dependent phosphorylation of N-acetyl-L-glutamate.</text>
</comment>
<evidence type="ECO:0000256" key="8">
    <source>
        <dbReference type="ARBA" id="ARBA00022840"/>
    </source>
</evidence>
<dbReference type="GO" id="GO:0042450">
    <property type="term" value="P:L-arginine biosynthetic process via ornithine"/>
    <property type="evidence" value="ECO:0007669"/>
    <property type="project" value="UniProtKB-UniRule"/>
</dbReference>
<sequence>MEINNSLKAEVLVEALPYICKFQDHRIVIKYGGHAMVNKEAKNWIAQDIVLLRFVGINPVVVHGGGPEIDAAMRKMGKEPEFIHGLRVTDEETMEIVKMILVGKINGDIVSKLGKYGGKAIGLSGKSGYLIKAKKKKGYIIKDNKKIEIDLGKVGDVEEINTELIDILLEKKYIPVISPIGIDDKGDIFNLNADMVAGDIAAAIGAKKLIMITDVDGIMKNIEDPSTLFKKLTISEAEELIKEGMISGGMIPKVEACINALKKGVESVHIINGKIPHSILLEIFTEEGIGTMIVKD</sequence>
<comment type="catalytic activity">
    <reaction evidence="9">
        <text>N-acetyl-L-glutamate + ATP = N-acetyl-L-glutamyl 5-phosphate + ADP</text>
        <dbReference type="Rhea" id="RHEA:14629"/>
        <dbReference type="ChEBI" id="CHEBI:30616"/>
        <dbReference type="ChEBI" id="CHEBI:44337"/>
        <dbReference type="ChEBI" id="CHEBI:57936"/>
        <dbReference type="ChEBI" id="CHEBI:456216"/>
        <dbReference type="EC" id="2.7.2.8"/>
    </reaction>
</comment>
<dbReference type="GO" id="GO:0005524">
    <property type="term" value="F:ATP binding"/>
    <property type="evidence" value="ECO:0007669"/>
    <property type="project" value="UniProtKB-UniRule"/>
</dbReference>
<dbReference type="PIRSF" id="PIRSF000728">
    <property type="entry name" value="NAGK"/>
    <property type="match status" value="1"/>
</dbReference>
<dbReference type="Pfam" id="PF00696">
    <property type="entry name" value="AA_kinase"/>
    <property type="match status" value="1"/>
</dbReference>
<dbReference type="CDD" id="cd04250">
    <property type="entry name" value="AAK_NAGK-C"/>
    <property type="match status" value="1"/>
</dbReference>
<keyword evidence="2 9" id="KW-0963">Cytoplasm</keyword>
<evidence type="ECO:0000313" key="11">
    <source>
        <dbReference type="EMBL" id="GBF36309.1"/>
    </source>
</evidence>
<evidence type="ECO:0000256" key="5">
    <source>
        <dbReference type="ARBA" id="ARBA00022679"/>
    </source>
</evidence>